<name>A0A511XDJ4_9PROT</name>
<dbReference type="STRING" id="1120919.GCA_000429165_02992"/>
<dbReference type="RefSeq" id="WP_026398568.1">
    <property type="nucleotide sequence ID" value="NZ_AUBI01000014.1"/>
</dbReference>
<dbReference type="EMBL" id="BJYF01000023">
    <property type="protein sequence ID" value="GEN61022.1"/>
    <property type="molecule type" value="Genomic_DNA"/>
</dbReference>
<reference evidence="3 4" key="1">
    <citation type="submission" date="2019-07" db="EMBL/GenBank/DDBJ databases">
        <title>Whole genome shotgun sequence of Acetobacter nitrogenifigens NBRC 105050.</title>
        <authorList>
            <person name="Hosoyama A."/>
            <person name="Uohara A."/>
            <person name="Ohji S."/>
            <person name="Ichikawa N."/>
        </authorList>
    </citation>
    <scope>NUCLEOTIDE SEQUENCE [LARGE SCALE GENOMIC DNA]</scope>
    <source>
        <strain evidence="3 4">NBRC 105050</strain>
    </source>
</reference>
<dbReference type="OrthoDB" id="7234554at2"/>
<dbReference type="Pfam" id="PF05170">
    <property type="entry name" value="AsmA"/>
    <property type="match status" value="1"/>
</dbReference>
<feature type="region of interest" description="Disordered" evidence="1">
    <location>
        <begin position="686"/>
        <end position="708"/>
    </location>
</feature>
<protein>
    <recommendedName>
        <fullName evidence="2">AsmA domain-containing protein</fullName>
    </recommendedName>
</protein>
<dbReference type="InterPro" id="IPR052894">
    <property type="entry name" value="AsmA-related"/>
</dbReference>
<dbReference type="GO" id="GO:0090313">
    <property type="term" value="P:regulation of protein targeting to membrane"/>
    <property type="evidence" value="ECO:0007669"/>
    <property type="project" value="TreeGrafter"/>
</dbReference>
<feature type="domain" description="AsmA" evidence="2">
    <location>
        <begin position="7"/>
        <end position="171"/>
    </location>
</feature>
<dbReference type="AlphaFoldDB" id="A0A511XDJ4"/>
<evidence type="ECO:0000256" key="1">
    <source>
        <dbReference type="SAM" id="MobiDB-lite"/>
    </source>
</evidence>
<feature type="compositionally biased region" description="Low complexity" evidence="1">
    <location>
        <begin position="692"/>
        <end position="706"/>
    </location>
</feature>
<dbReference type="PANTHER" id="PTHR30441">
    <property type="entry name" value="DUF748 DOMAIN-CONTAINING PROTEIN"/>
    <property type="match status" value="1"/>
</dbReference>
<accession>A0A511XDJ4</accession>
<organism evidence="3 4">
    <name type="scientific">Acetobacter nitrogenifigens DSM 23921 = NBRC 105050</name>
    <dbReference type="NCBI Taxonomy" id="1120919"/>
    <lineage>
        <taxon>Bacteria</taxon>
        <taxon>Pseudomonadati</taxon>
        <taxon>Pseudomonadota</taxon>
        <taxon>Alphaproteobacteria</taxon>
        <taxon>Acetobacterales</taxon>
        <taxon>Acetobacteraceae</taxon>
        <taxon>Acetobacter</taxon>
    </lineage>
</organism>
<comment type="caution">
    <text evidence="3">The sequence shown here is derived from an EMBL/GenBank/DDBJ whole genome shotgun (WGS) entry which is preliminary data.</text>
</comment>
<keyword evidence="4" id="KW-1185">Reference proteome</keyword>
<dbReference type="PANTHER" id="PTHR30441:SF4">
    <property type="entry name" value="PROTEIN ASMA"/>
    <property type="match status" value="1"/>
</dbReference>
<dbReference type="Proteomes" id="UP000321635">
    <property type="component" value="Unassembled WGS sequence"/>
</dbReference>
<sequence>MGLKRRIGVAAGGLAVVLVGATAASALMDADWLRARLVNAVQRQTGRQLRIDSLHVWLLPYPWVDAKGVGLTDMPDGGRVEMFTAEEVRARLALTPLFSHRVVLDDVTFVKPTLSLERTDDGRANWRFVPPSRVTTTGEEKSDSRAHVRWDIAVDAIHVRDGSLAWDDRARRMSGATTLDKADISGLTSNVVSLDIHGRRAATTYTLAGSTGPLPLSATAPGTPPWPVHLTATLAVDKHSSGTLHVDGAIQSPANATGYALQITGTLDDLRSLNALFPRANLPEARNVSLQTAVSGDGAAPILKTLHLHVGPTDLSAALPELRTSSLTLDASQPTDRVAVAADGKLGDQAVSLHGLLGTLEETGRALRAPDDQALPLKLALVEGQSSLTLDGVAGGRRTALDIHGSLPSLAFGPEKPTLNGLKADGHIASDAPVSVLRAHDPAALMRATQATLDVAAQRVTWRSVAWTDVSAHVTLDKAVLTADPIHGSGSGVAQTARFTYDASGETPHLTISASPIVLPSTAAAFWSGAQGLVDGSLQIVGDVSADGASAAAWRSSLTGHAGASMVGGRVNGAVLASLIGQSIPVHGNIGLRCFGAHMQFADQRATIDRLGLEADLLSMSGHGTVGLADGALDLHLLPHIGVGGASASSPVGVSGSLASPSPHLEPGSNGRFAITVGGSGGEADPCPDLLAAAREGGPGPAAAPASSRKADKLMNLLHGLFH</sequence>
<proteinExistence type="predicted"/>
<dbReference type="GO" id="GO:0005886">
    <property type="term" value="C:plasma membrane"/>
    <property type="evidence" value="ECO:0007669"/>
    <property type="project" value="TreeGrafter"/>
</dbReference>
<dbReference type="InterPro" id="IPR007844">
    <property type="entry name" value="AsmA"/>
</dbReference>
<gene>
    <name evidence="3" type="ORF">ANI02nite_29060</name>
</gene>
<evidence type="ECO:0000313" key="3">
    <source>
        <dbReference type="EMBL" id="GEN61022.1"/>
    </source>
</evidence>
<evidence type="ECO:0000313" key="4">
    <source>
        <dbReference type="Proteomes" id="UP000321635"/>
    </source>
</evidence>
<evidence type="ECO:0000259" key="2">
    <source>
        <dbReference type="Pfam" id="PF05170"/>
    </source>
</evidence>